<dbReference type="CDD" id="cd00198">
    <property type="entry name" value="vWFA"/>
    <property type="match status" value="1"/>
</dbReference>
<organism evidence="2 3">
    <name type="scientific">Sediminitomix flava</name>
    <dbReference type="NCBI Taxonomy" id="379075"/>
    <lineage>
        <taxon>Bacteria</taxon>
        <taxon>Pseudomonadati</taxon>
        <taxon>Bacteroidota</taxon>
        <taxon>Cytophagia</taxon>
        <taxon>Cytophagales</taxon>
        <taxon>Flammeovirgaceae</taxon>
        <taxon>Sediminitomix</taxon>
    </lineage>
</organism>
<evidence type="ECO:0000259" key="1">
    <source>
        <dbReference type="PROSITE" id="PS50234"/>
    </source>
</evidence>
<evidence type="ECO:0000313" key="3">
    <source>
        <dbReference type="Proteomes" id="UP000245535"/>
    </source>
</evidence>
<dbReference type="Pfam" id="PF01882">
    <property type="entry name" value="DUF58"/>
    <property type="match status" value="1"/>
</dbReference>
<dbReference type="OrthoDB" id="9776116at2"/>
<dbReference type="RefSeq" id="WP_109616137.1">
    <property type="nucleotide sequence ID" value="NZ_QGDO01000001.1"/>
</dbReference>
<accession>A0A315ZH95</accession>
<feature type="domain" description="VWFA" evidence="1">
    <location>
        <begin position="76"/>
        <end position="246"/>
    </location>
</feature>
<protein>
    <submittedName>
        <fullName evidence="2">Uncharacterized protein DUF58</fullName>
    </submittedName>
</protein>
<dbReference type="PANTHER" id="PTHR33608">
    <property type="entry name" value="BLL2464 PROTEIN"/>
    <property type="match status" value="1"/>
</dbReference>
<dbReference type="PANTHER" id="PTHR33608:SF6">
    <property type="entry name" value="BLL2464 PROTEIN"/>
    <property type="match status" value="1"/>
</dbReference>
<dbReference type="PROSITE" id="PS50234">
    <property type="entry name" value="VWFA"/>
    <property type="match status" value="1"/>
</dbReference>
<keyword evidence="3" id="KW-1185">Reference proteome</keyword>
<sequence>MKELVSKLRKYEIRIRKAINSQMQGNYHSVFKGSGLEFDDVRLYQYGDDIRHIDWHASAKGHGAYIKTFKEEKEQNVFFILDVSASQKIGKPNSQKLDIAKEICGVLSLSAIREDSSVGVVCYSDQKEKYIKPGKGIKHAYEIINDIFKLEPSSTKTNLSKAMGMALSMIKRKSLIVVISDFIDEGYERNLKSIARKHDLVVVHISDERETKFPKVGIVPLYDKESGRTIWVNTSSSEFKGVLDKYYEGNRTELKNLCIRNNSSYVHINTQEDYVPKLIRLFKFRNKIRK</sequence>
<dbReference type="Proteomes" id="UP000245535">
    <property type="component" value="Unassembled WGS sequence"/>
</dbReference>
<dbReference type="InterPro" id="IPR002035">
    <property type="entry name" value="VWF_A"/>
</dbReference>
<dbReference type="SUPFAM" id="SSF53300">
    <property type="entry name" value="vWA-like"/>
    <property type="match status" value="1"/>
</dbReference>
<name>A0A315ZH95_SEDFL</name>
<comment type="caution">
    <text evidence="2">The sequence shown here is derived from an EMBL/GenBank/DDBJ whole genome shotgun (WGS) entry which is preliminary data.</text>
</comment>
<dbReference type="InterPro" id="IPR002881">
    <property type="entry name" value="DUF58"/>
</dbReference>
<evidence type="ECO:0000313" key="2">
    <source>
        <dbReference type="EMBL" id="PWJ44662.1"/>
    </source>
</evidence>
<dbReference type="Gene3D" id="3.40.50.410">
    <property type="entry name" value="von Willebrand factor, type A domain"/>
    <property type="match status" value="1"/>
</dbReference>
<dbReference type="EMBL" id="QGDO01000001">
    <property type="protein sequence ID" value="PWJ44662.1"/>
    <property type="molecule type" value="Genomic_DNA"/>
</dbReference>
<gene>
    <name evidence="2" type="ORF">BC781_1011033</name>
</gene>
<dbReference type="AlphaFoldDB" id="A0A315ZH95"/>
<proteinExistence type="predicted"/>
<reference evidence="2 3" key="1">
    <citation type="submission" date="2018-03" db="EMBL/GenBank/DDBJ databases">
        <title>Genomic Encyclopedia of Archaeal and Bacterial Type Strains, Phase II (KMG-II): from individual species to whole genera.</title>
        <authorList>
            <person name="Goeker M."/>
        </authorList>
    </citation>
    <scope>NUCLEOTIDE SEQUENCE [LARGE SCALE GENOMIC DNA]</scope>
    <source>
        <strain evidence="2 3">DSM 28229</strain>
    </source>
</reference>
<dbReference type="InterPro" id="IPR036465">
    <property type="entry name" value="vWFA_dom_sf"/>
</dbReference>